<protein>
    <recommendedName>
        <fullName evidence="3">DUF2336 domain-containing protein</fullName>
    </recommendedName>
</protein>
<dbReference type="EMBL" id="JAAFYZ010000110">
    <property type="protein sequence ID" value="MBS2550656.1"/>
    <property type="molecule type" value="Genomic_DNA"/>
</dbReference>
<accession>A0ABS5KX59</accession>
<name>A0ABS5KX59_9ACTN</name>
<reference evidence="1 2" key="1">
    <citation type="submission" date="2020-02" db="EMBL/GenBank/DDBJ databases">
        <title>Acidophilic actinobacteria isolated from forest soil.</title>
        <authorList>
            <person name="Golinska P."/>
        </authorList>
    </citation>
    <scope>NUCLEOTIDE SEQUENCE [LARGE SCALE GENOMIC DNA]</scope>
    <source>
        <strain evidence="1 2">NL8</strain>
    </source>
</reference>
<evidence type="ECO:0000313" key="2">
    <source>
        <dbReference type="Proteomes" id="UP000730482"/>
    </source>
</evidence>
<organism evidence="1 2">
    <name type="scientific">Catenulispora pinistramenti</name>
    <dbReference type="NCBI Taxonomy" id="2705254"/>
    <lineage>
        <taxon>Bacteria</taxon>
        <taxon>Bacillati</taxon>
        <taxon>Actinomycetota</taxon>
        <taxon>Actinomycetes</taxon>
        <taxon>Catenulisporales</taxon>
        <taxon>Catenulisporaceae</taxon>
        <taxon>Catenulispora</taxon>
    </lineage>
</organism>
<dbReference type="RefSeq" id="WP_212013881.1">
    <property type="nucleotide sequence ID" value="NZ_JAAFYZ010000110.1"/>
</dbReference>
<proteinExistence type="predicted"/>
<sequence>MAFSIEELEAELQALLQEDVAGLPFLSFQSLTDLQRRSCLEPRDTVLIGIRVGTISADDLYYRVRPAVIALTVLLDAGGGRTGPELVRRIREDAGGKPRPWAQAVVAADSWSGSLHSLLRQRQEPADPAGRRLMPAVLSGLDDHLWRGSNILLALAPPETLARIAADAAPSPATGRIIGDPEAVRCARALLRIAGHAPLSRPFVDHALRPEASARVRLQLTANPLAPDATLRSLLAFADHEPGIAAAVCMNECASAALRLVAYRRLRVPQVRQRVRAALAPEVAVALDIEEIAAATAQEAHVVYALIRDLEPDLSPEARLFLYAHLARISGPEAVWNLELARTGSLEAMRPAVRASMESGALTPLLEAAVAAPYRGLRDQGRERGRRAAARGVAELALSLAGRR</sequence>
<comment type="caution">
    <text evidence="1">The sequence shown here is derived from an EMBL/GenBank/DDBJ whole genome shotgun (WGS) entry which is preliminary data.</text>
</comment>
<evidence type="ECO:0008006" key="3">
    <source>
        <dbReference type="Google" id="ProtNLM"/>
    </source>
</evidence>
<gene>
    <name evidence="1" type="ORF">KGQ19_27665</name>
</gene>
<keyword evidence="2" id="KW-1185">Reference proteome</keyword>
<evidence type="ECO:0000313" key="1">
    <source>
        <dbReference type="EMBL" id="MBS2550656.1"/>
    </source>
</evidence>
<dbReference type="Proteomes" id="UP000730482">
    <property type="component" value="Unassembled WGS sequence"/>
</dbReference>